<dbReference type="Proteomes" id="UP000007799">
    <property type="component" value="Unassembled WGS sequence"/>
</dbReference>
<sequence length="663" mass="71271">MPGGGRGVGSKPGGDKAGRGKAKGKAGGFKGGAHGGKSPGGWKIPGVQTGVGKGGGHGSKGPGGWASTTDVPPGTGPTGQQIHWKIWVNTHDFNRNPMLTFLRQEDEDSVEDRAQVRHVLVSAFPTPAEACLVDTCRPYPKPLSLSAVAVKSGNEDDGVCDGSRESSGADEIVAHILFLPVTLQRPKHGASMRSQPNVTLLAPLSVLPSCQRQGIGSKLTEWALEQQRAQGVAAVLVLGSEYYRRFGFRPVADFDLHYPDASLDPHFFCLELQQGSMSSWAGATAVLPKQFDLLEHAVDVPARDTDTIPYAPLILICNNLMAAVGDGTGRKESDGERGQREGEEGMHRSTQAALYEQQQQRLQPQQQQQQQQQEALPFGYAIVDANALARETSPAHMASTWCQLLTEAGEFASVHAARERFAASFAPYAGRAGAQEQEAAQTGSHDRKNDGDSSSCGLFGERCLFVVHRDAKRRMHAVATATDWLPSRGLLQRCPGLMRYLTSPAPPIAAATTATVPSQPSQGSTPKPPATESQASVPQPQRPLKDLRYEIVTEESSGLARLEWVAVHPQFRGMGLGRAIVHAALRMALKRGQQAAVLSTQTTTPRAVRMYTRSFGFELFSEDKAELVAKEGEEEEEREEEDATERAEPGPRQAAIAAIAHLL</sequence>
<feature type="domain" description="N-acetyltransferase" evidence="4">
    <location>
        <begin position="100"/>
        <end position="270"/>
    </location>
</feature>
<dbReference type="InterPro" id="IPR000182">
    <property type="entry name" value="GNAT_dom"/>
</dbReference>
<dbReference type="InParanoid" id="F2UCG9"/>
<proteinExistence type="predicted"/>
<feature type="domain" description="N-acetyltransferase" evidence="4">
    <location>
        <begin position="496"/>
        <end position="633"/>
    </location>
</feature>
<feature type="compositionally biased region" description="Acidic residues" evidence="3">
    <location>
        <begin position="632"/>
        <end position="643"/>
    </location>
</feature>
<dbReference type="Gene3D" id="3.40.630.30">
    <property type="match status" value="2"/>
</dbReference>
<dbReference type="SUPFAM" id="SSF55729">
    <property type="entry name" value="Acyl-CoA N-acyltransferases (Nat)"/>
    <property type="match status" value="2"/>
</dbReference>
<dbReference type="InterPro" id="IPR016181">
    <property type="entry name" value="Acyl_CoA_acyltransferase"/>
</dbReference>
<evidence type="ECO:0000313" key="6">
    <source>
        <dbReference type="Proteomes" id="UP000007799"/>
    </source>
</evidence>
<evidence type="ECO:0000256" key="1">
    <source>
        <dbReference type="ARBA" id="ARBA00022679"/>
    </source>
</evidence>
<evidence type="ECO:0000259" key="4">
    <source>
        <dbReference type="PROSITE" id="PS51186"/>
    </source>
</evidence>
<keyword evidence="6" id="KW-1185">Reference proteome</keyword>
<feature type="compositionally biased region" description="Polar residues" evidence="3">
    <location>
        <begin position="518"/>
        <end position="539"/>
    </location>
</feature>
<feature type="compositionally biased region" description="Gly residues" evidence="3">
    <location>
        <begin position="49"/>
        <end position="64"/>
    </location>
</feature>
<feature type="region of interest" description="Disordered" evidence="3">
    <location>
        <begin position="326"/>
        <end position="350"/>
    </location>
</feature>
<dbReference type="GeneID" id="16073751"/>
<keyword evidence="1" id="KW-0808">Transferase</keyword>
<dbReference type="KEGG" id="sre:PTSG_06285"/>
<organism evidence="6">
    <name type="scientific">Salpingoeca rosetta (strain ATCC 50818 / BSB-021)</name>
    <dbReference type="NCBI Taxonomy" id="946362"/>
    <lineage>
        <taxon>Eukaryota</taxon>
        <taxon>Choanoflagellata</taxon>
        <taxon>Craspedida</taxon>
        <taxon>Salpingoecidae</taxon>
        <taxon>Salpingoeca</taxon>
    </lineage>
</organism>
<dbReference type="Pfam" id="PF00583">
    <property type="entry name" value="Acetyltransf_1"/>
    <property type="match status" value="1"/>
</dbReference>
<dbReference type="PANTHER" id="PTHR43420">
    <property type="entry name" value="ACETYLTRANSFERASE"/>
    <property type="match status" value="1"/>
</dbReference>
<dbReference type="OrthoDB" id="10021683at2759"/>
<dbReference type="Pfam" id="PF13508">
    <property type="entry name" value="Acetyltransf_7"/>
    <property type="match status" value="1"/>
</dbReference>
<evidence type="ECO:0000256" key="3">
    <source>
        <dbReference type="SAM" id="MobiDB-lite"/>
    </source>
</evidence>
<dbReference type="AlphaFoldDB" id="F2UCG9"/>
<evidence type="ECO:0000256" key="2">
    <source>
        <dbReference type="ARBA" id="ARBA00023315"/>
    </source>
</evidence>
<feature type="compositionally biased region" description="Basic and acidic residues" evidence="3">
    <location>
        <begin position="328"/>
        <end position="347"/>
    </location>
</feature>
<dbReference type="RefSeq" id="XP_004993176.1">
    <property type="nucleotide sequence ID" value="XM_004993119.1"/>
</dbReference>
<feature type="region of interest" description="Disordered" evidence="3">
    <location>
        <begin position="512"/>
        <end position="544"/>
    </location>
</feature>
<dbReference type="GO" id="GO:0016747">
    <property type="term" value="F:acyltransferase activity, transferring groups other than amino-acyl groups"/>
    <property type="evidence" value="ECO:0007669"/>
    <property type="project" value="InterPro"/>
</dbReference>
<name>F2UCG9_SALR5</name>
<evidence type="ECO:0000313" key="5">
    <source>
        <dbReference type="EMBL" id="EGD74276.1"/>
    </source>
</evidence>
<gene>
    <name evidence="5" type="ORF">PTSG_06285</name>
</gene>
<dbReference type="InterPro" id="IPR050680">
    <property type="entry name" value="YpeA/RimI_acetyltransf"/>
</dbReference>
<feature type="region of interest" description="Disordered" evidence="3">
    <location>
        <begin position="1"/>
        <end position="78"/>
    </location>
</feature>
<accession>F2UCG9</accession>
<feature type="compositionally biased region" description="Gly residues" evidence="3">
    <location>
        <begin position="25"/>
        <end position="39"/>
    </location>
</feature>
<feature type="region of interest" description="Disordered" evidence="3">
    <location>
        <begin position="432"/>
        <end position="454"/>
    </location>
</feature>
<dbReference type="CDD" id="cd04301">
    <property type="entry name" value="NAT_SF"/>
    <property type="match status" value="2"/>
</dbReference>
<reference evidence="5" key="1">
    <citation type="submission" date="2009-08" db="EMBL/GenBank/DDBJ databases">
        <title>Annotation of Salpingoeca rosetta.</title>
        <authorList>
            <consortium name="The Broad Institute Genome Sequencing Platform"/>
            <person name="Russ C."/>
            <person name="Cuomo C."/>
            <person name="Burger G."/>
            <person name="Gray M.W."/>
            <person name="Holland P.W.H."/>
            <person name="King N."/>
            <person name="Lang F.B.F."/>
            <person name="Roger A.J."/>
            <person name="Ruiz-Trillo I."/>
            <person name="Young S.K."/>
            <person name="Zeng Q."/>
            <person name="Gargeya S."/>
            <person name="Alvarado L."/>
            <person name="Berlin A."/>
            <person name="Chapman S.B."/>
            <person name="Chen Z."/>
            <person name="Freedman E."/>
            <person name="Gellesch M."/>
            <person name="Goldberg J."/>
            <person name="Griggs A."/>
            <person name="Gujja S."/>
            <person name="Heilman E."/>
            <person name="Heiman D."/>
            <person name="Howarth C."/>
            <person name="Mehta T."/>
            <person name="Neiman D."/>
            <person name="Pearson M."/>
            <person name="Roberts A."/>
            <person name="Saif S."/>
            <person name="Shea T."/>
            <person name="Shenoy N."/>
            <person name="Sisk P."/>
            <person name="Stolte C."/>
            <person name="Sykes S."/>
            <person name="White J."/>
            <person name="Yandava C."/>
            <person name="Haas B."/>
            <person name="Nusbaum C."/>
            <person name="Birren B."/>
        </authorList>
    </citation>
    <scope>NUCLEOTIDE SEQUENCE [LARGE SCALE GENOMIC DNA]</scope>
    <source>
        <strain evidence="5">ATCC 50818</strain>
    </source>
</reference>
<feature type="compositionally biased region" description="Gly residues" evidence="3">
    <location>
        <begin position="1"/>
        <end position="12"/>
    </location>
</feature>
<feature type="region of interest" description="Disordered" evidence="3">
    <location>
        <begin position="628"/>
        <end position="652"/>
    </location>
</feature>
<feature type="compositionally biased region" description="Low complexity" evidence="3">
    <location>
        <begin position="432"/>
        <end position="441"/>
    </location>
</feature>
<protein>
    <recommendedName>
        <fullName evidence="4">N-acetyltransferase domain-containing protein</fullName>
    </recommendedName>
</protein>
<dbReference type="PROSITE" id="PS51186">
    <property type="entry name" value="GNAT"/>
    <property type="match status" value="2"/>
</dbReference>
<keyword evidence="2" id="KW-0012">Acyltransferase</keyword>
<dbReference type="eggNOG" id="ENOG502SE57">
    <property type="taxonomic scope" value="Eukaryota"/>
</dbReference>
<dbReference type="EMBL" id="GL832968">
    <property type="protein sequence ID" value="EGD74276.1"/>
    <property type="molecule type" value="Genomic_DNA"/>
</dbReference>